<dbReference type="SUPFAM" id="SSF111369">
    <property type="entry name" value="HlyD-like secretion proteins"/>
    <property type="match status" value="1"/>
</dbReference>
<comment type="subcellular location">
    <subcellularLocation>
        <location evidence="1">Cell envelope</location>
    </subcellularLocation>
</comment>
<dbReference type="Gene3D" id="1.10.287.470">
    <property type="entry name" value="Helix hairpin bin"/>
    <property type="match status" value="1"/>
</dbReference>
<evidence type="ECO:0000313" key="5">
    <source>
        <dbReference type="EMBL" id="AMX01807.1"/>
    </source>
</evidence>
<evidence type="ECO:0000256" key="1">
    <source>
        <dbReference type="ARBA" id="ARBA00004196"/>
    </source>
</evidence>
<reference evidence="6" key="1">
    <citation type="submission" date="2016-03" db="EMBL/GenBank/DDBJ databases">
        <authorList>
            <person name="Lee Y.-S."/>
            <person name="Choi Y.-L."/>
        </authorList>
    </citation>
    <scope>NUCLEOTIDE SEQUENCE [LARGE SCALE GENOMIC DNA]</scope>
    <source>
        <strain evidence="6">DAU221</strain>
    </source>
</reference>
<feature type="coiled-coil region" evidence="3">
    <location>
        <begin position="78"/>
        <end position="195"/>
    </location>
</feature>
<keyword evidence="6" id="KW-1185">Reference proteome</keyword>
<dbReference type="AlphaFoldDB" id="A0A143HJX8"/>
<evidence type="ECO:0000256" key="2">
    <source>
        <dbReference type="ARBA" id="ARBA00023054"/>
    </source>
</evidence>
<dbReference type="InterPro" id="IPR059052">
    <property type="entry name" value="HH_YbhG-like"/>
</dbReference>
<evidence type="ECO:0000259" key="4">
    <source>
        <dbReference type="Pfam" id="PF25881"/>
    </source>
</evidence>
<dbReference type="STRING" id="252514.A3224_03690"/>
<evidence type="ECO:0000313" key="6">
    <source>
        <dbReference type="Proteomes" id="UP000076077"/>
    </source>
</evidence>
<gene>
    <name evidence="5" type="ORF">A3224_03690</name>
</gene>
<dbReference type="PANTHER" id="PTHR32347:SF29">
    <property type="entry name" value="UPF0194 MEMBRANE PROTEIN YBHG"/>
    <property type="match status" value="1"/>
</dbReference>
<dbReference type="OrthoDB" id="8558741at2"/>
<protein>
    <submittedName>
        <fullName evidence="5">Hemolysin secretion protein D</fullName>
    </submittedName>
</protein>
<dbReference type="Gene3D" id="2.40.50.100">
    <property type="match status" value="1"/>
</dbReference>
<evidence type="ECO:0000256" key="3">
    <source>
        <dbReference type="SAM" id="Coils"/>
    </source>
</evidence>
<name>A0A143HJX8_MICTH</name>
<dbReference type="PANTHER" id="PTHR32347">
    <property type="entry name" value="EFFLUX SYSTEM COMPONENT YKNX-RELATED"/>
    <property type="match status" value="1"/>
</dbReference>
<feature type="domain" description="YbhG-like alpha-helical hairpin" evidence="4">
    <location>
        <begin position="69"/>
        <end position="188"/>
    </location>
</feature>
<dbReference type="Proteomes" id="UP000076077">
    <property type="component" value="Chromosome"/>
</dbReference>
<dbReference type="GO" id="GO:0030313">
    <property type="term" value="C:cell envelope"/>
    <property type="evidence" value="ECO:0007669"/>
    <property type="project" value="UniProtKB-SubCell"/>
</dbReference>
<dbReference type="EMBL" id="CP014864">
    <property type="protein sequence ID" value="AMX01807.1"/>
    <property type="molecule type" value="Genomic_DNA"/>
</dbReference>
<dbReference type="InterPro" id="IPR050465">
    <property type="entry name" value="UPF0194_transport"/>
</dbReference>
<keyword evidence="2 3" id="KW-0175">Coiled coil</keyword>
<accession>A0A143HJX8</accession>
<dbReference type="KEGG" id="mthd:A3224_03690"/>
<organism evidence="5 6">
    <name type="scientific">Microbulbifer thermotolerans</name>
    <dbReference type="NCBI Taxonomy" id="252514"/>
    <lineage>
        <taxon>Bacteria</taxon>
        <taxon>Pseudomonadati</taxon>
        <taxon>Pseudomonadota</taxon>
        <taxon>Gammaproteobacteria</taxon>
        <taxon>Cellvibrionales</taxon>
        <taxon>Microbulbiferaceae</taxon>
        <taxon>Microbulbifer</taxon>
    </lineage>
</organism>
<dbReference type="Pfam" id="PF25881">
    <property type="entry name" value="HH_YBHG"/>
    <property type="match status" value="1"/>
</dbReference>
<proteinExistence type="predicted"/>
<sequence length="328" mass="35891">MPSSGCYKCLFRVMALCLLLNGCDARPDRALGTLEWNRIALPAPAAEKIIAIEVQQGERVSAGQVLLRLDDRRTREQLAAARAEVVRYEALLEELQTGPRIEEIQRAEASLAAALAEEKEARQNYRRLKKLGVRDYISQSDIDRAEAAADSASASVDSARAALLQLQRGTRSEEIAQAEAALARARAEAEAQAVLLRKLTVQAPRNGLIDNLPFKLGDEAPVGGPLAIMLVGEAPYARVYIPQPLRPGIQVGDPAWVYIDGVEQRFAGRVRMIRSEPSFTPYYALTGDDVARLSYLAEIQLGEDAADFSAGLPLWAVFTQYEEGADDK</sequence>